<evidence type="ECO:0000256" key="1">
    <source>
        <dbReference type="ARBA" id="ARBA00004370"/>
    </source>
</evidence>
<keyword evidence="2" id="KW-0472">Membrane</keyword>
<dbReference type="Proteomes" id="UP000808337">
    <property type="component" value="Unassembled WGS sequence"/>
</dbReference>
<feature type="repeat" description="TPR" evidence="3">
    <location>
        <begin position="434"/>
        <end position="467"/>
    </location>
</feature>
<dbReference type="InterPro" id="IPR011990">
    <property type="entry name" value="TPR-like_helical_dom_sf"/>
</dbReference>
<dbReference type="SUPFAM" id="SSF48452">
    <property type="entry name" value="TPR-like"/>
    <property type="match status" value="1"/>
</dbReference>
<keyword evidence="3" id="KW-0802">TPR repeat</keyword>
<sequence length="577" mass="64731">MKKIYALLLLVFAISNYACGQSKTDKLDALISAYAKEGQFNGSVLVTEKGEIIYKKGFGLANMEWEIPNQPDTKFRLASVTKQFTAMLIVQLVSENKLKLDVPISTYLPDYPKKNGDIITIHQLLTHTSGIPNYTSFPGYRNMMSTTYRPEEIVRLFADSTLDFTPGERFQYSNSGYVLLGYIIEQLTGKSYEQVLQEKIFTPLKMMNSGYDHNETVIKNRAAGYNQVGNTFQNANYIDMSVPFSAGGIYSTVEDLYLWDQALYSEKLLPKKYLDLIFTKHIPAGQNYYGYGWQIGKMPVGNSEDQVETISHSGSINGFGTLITRIPSDKSLIVLLNNTGGTPLYDMTIAITGILYGKSYSPPKKSMAYSLLKAIEKEDINTALLFYKKNKDSGDYVLSENEMNLAGYQLLQSGKTKEAASVFKLNVEAYPNSFNTYDSYGEALLVLGDSTQAIENYKKSVKLNPGNENGVKILKALGVNTDTLIKNVAIEDLKLLEGEYLVTNPATDGDKYWKIEFEVVNGELFGNDRGYRYKLVPLGNNQFINPDDGESLVFDTKDKKAITLTLFGRFKFKKMTR</sequence>
<feature type="chain" id="PRO_5038428407" evidence="4">
    <location>
        <begin position="21"/>
        <end position="577"/>
    </location>
</feature>
<dbReference type="InterPro" id="IPR050491">
    <property type="entry name" value="AmpC-like"/>
</dbReference>
<dbReference type="PANTHER" id="PTHR46825:SF11">
    <property type="entry name" value="PENICILLIN-BINDING PROTEIN 4"/>
    <property type="match status" value="1"/>
</dbReference>
<dbReference type="SUPFAM" id="SSF56601">
    <property type="entry name" value="beta-lactamase/transpeptidase-like"/>
    <property type="match status" value="1"/>
</dbReference>
<name>A0A9D7XRR0_9BACT</name>
<gene>
    <name evidence="6" type="ORF">IPP15_00925</name>
</gene>
<keyword evidence="4" id="KW-0732">Signal</keyword>
<dbReference type="GO" id="GO:0016020">
    <property type="term" value="C:membrane"/>
    <property type="evidence" value="ECO:0007669"/>
    <property type="project" value="UniProtKB-SubCell"/>
</dbReference>
<dbReference type="EMBL" id="JADKGY010000001">
    <property type="protein sequence ID" value="MBK9980982.1"/>
    <property type="molecule type" value="Genomic_DNA"/>
</dbReference>
<dbReference type="Pfam" id="PF00144">
    <property type="entry name" value="Beta-lactamase"/>
    <property type="match status" value="1"/>
</dbReference>
<evidence type="ECO:0000256" key="3">
    <source>
        <dbReference type="PROSITE-ProRule" id="PRU00339"/>
    </source>
</evidence>
<dbReference type="InterPro" id="IPR001466">
    <property type="entry name" value="Beta-lactam-related"/>
</dbReference>
<dbReference type="Gene3D" id="3.40.710.10">
    <property type="entry name" value="DD-peptidase/beta-lactamase superfamily"/>
    <property type="match status" value="1"/>
</dbReference>
<reference evidence="6 7" key="1">
    <citation type="submission" date="2020-10" db="EMBL/GenBank/DDBJ databases">
        <title>Connecting structure to function with the recovery of over 1000 high-quality activated sludge metagenome-assembled genomes encoding full-length rRNA genes using long-read sequencing.</title>
        <authorList>
            <person name="Singleton C.M."/>
            <person name="Petriglieri F."/>
            <person name="Kristensen J.M."/>
            <person name="Kirkegaard R.H."/>
            <person name="Michaelsen T.Y."/>
            <person name="Andersen M.H."/>
            <person name="Karst S.M."/>
            <person name="Dueholm M.S."/>
            <person name="Nielsen P.H."/>
            <person name="Albertsen M."/>
        </authorList>
    </citation>
    <scope>NUCLEOTIDE SEQUENCE [LARGE SCALE GENOMIC DNA]</scope>
    <source>
        <strain evidence="6">Ribe_18-Q3-R11-54_MAXAC.273</strain>
    </source>
</reference>
<dbReference type="InterPro" id="IPR012338">
    <property type="entry name" value="Beta-lactam/transpept-like"/>
</dbReference>
<accession>A0A9D7XRR0</accession>
<dbReference type="PANTHER" id="PTHR46825">
    <property type="entry name" value="D-ALANYL-D-ALANINE-CARBOXYPEPTIDASE/ENDOPEPTIDASE AMPH"/>
    <property type="match status" value="1"/>
</dbReference>
<dbReference type="InterPro" id="IPR019734">
    <property type="entry name" value="TPR_rpt"/>
</dbReference>
<protein>
    <submittedName>
        <fullName evidence="6">Serine hydrolase</fullName>
    </submittedName>
</protein>
<evidence type="ECO:0000313" key="7">
    <source>
        <dbReference type="Proteomes" id="UP000808337"/>
    </source>
</evidence>
<feature type="signal peptide" evidence="4">
    <location>
        <begin position="1"/>
        <end position="20"/>
    </location>
</feature>
<evidence type="ECO:0000313" key="6">
    <source>
        <dbReference type="EMBL" id="MBK9980982.1"/>
    </source>
</evidence>
<dbReference type="AlphaFoldDB" id="A0A9D7XRR0"/>
<feature type="domain" description="Beta-lactamase-related" evidence="5">
    <location>
        <begin position="27"/>
        <end position="342"/>
    </location>
</feature>
<organism evidence="6 7">
    <name type="scientific">Candidatus Opimibacter skivensis</name>
    <dbReference type="NCBI Taxonomy" id="2982028"/>
    <lineage>
        <taxon>Bacteria</taxon>
        <taxon>Pseudomonadati</taxon>
        <taxon>Bacteroidota</taxon>
        <taxon>Saprospiria</taxon>
        <taxon>Saprospirales</taxon>
        <taxon>Saprospiraceae</taxon>
        <taxon>Candidatus Opimibacter</taxon>
    </lineage>
</organism>
<dbReference type="GO" id="GO:0016787">
    <property type="term" value="F:hydrolase activity"/>
    <property type="evidence" value="ECO:0007669"/>
    <property type="project" value="UniProtKB-KW"/>
</dbReference>
<dbReference type="PROSITE" id="PS50005">
    <property type="entry name" value="TPR"/>
    <property type="match status" value="1"/>
</dbReference>
<dbReference type="Gene3D" id="1.25.40.10">
    <property type="entry name" value="Tetratricopeptide repeat domain"/>
    <property type="match status" value="1"/>
</dbReference>
<proteinExistence type="predicted"/>
<comment type="subcellular location">
    <subcellularLocation>
        <location evidence="1">Membrane</location>
    </subcellularLocation>
</comment>
<keyword evidence="6" id="KW-0378">Hydrolase</keyword>
<evidence type="ECO:0000256" key="2">
    <source>
        <dbReference type="ARBA" id="ARBA00023136"/>
    </source>
</evidence>
<evidence type="ECO:0000256" key="4">
    <source>
        <dbReference type="SAM" id="SignalP"/>
    </source>
</evidence>
<evidence type="ECO:0000259" key="5">
    <source>
        <dbReference type="Pfam" id="PF00144"/>
    </source>
</evidence>
<comment type="caution">
    <text evidence="6">The sequence shown here is derived from an EMBL/GenBank/DDBJ whole genome shotgun (WGS) entry which is preliminary data.</text>
</comment>